<dbReference type="InterPro" id="IPR003362">
    <property type="entry name" value="Bact_transf"/>
</dbReference>
<dbReference type="PANTHER" id="PTHR30576:SF8">
    <property type="entry name" value="UNDECAPRENYL-PHOSPHATE GALACTOSE PHOSPHOTRANSFERASE"/>
    <property type="match status" value="1"/>
</dbReference>
<protein>
    <submittedName>
        <fullName evidence="3">Sugar transferase</fullName>
    </submittedName>
</protein>
<evidence type="ECO:0000313" key="4">
    <source>
        <dbReference type="Proteomes" id="UP001501490"/>
    </source>
</evidence>
<reference evidence="4" key="1">
    <citation type="journal article" date="2019" name="Int. J. Syst. Evol. Microbiol.">
        <title>The Global Catalogue of Microorganisms (GCM) 10K type strain sequencing project: providing services to taxonomists for standard genome sequencing and annotation.</title>
        <authorList>
            <consortium name="The Broad Institute Genomics Platform"/>
            <consortium name="The Broad Institute Genome Sequencing Center for Infectious Disease"/>
            <person name="Wu L."/>
            <person name="Ma J."/>
        </authorList>
    </citation>
    <scope>NUCLEOTIDE SEQUENCE [LARGE SCALE GENOMIC DNA]</scope>
    <source>
        <strain evidence="4">JCM 16929</strain>
    </source>
</reference>
<accession>A0ABP6ZFX0</accession>
<comment type="caution">
    <text evidence="3">The sequence shown here is derived from an EMBL/GenBank/DDBJ whole genome shotgun (WGS) entry which is preliminary data.</text>
</comment>
<comment type="similarity">
    <text evidence="1">Belongs to the bacterial sugar transferase family.</text>
</comment>
<name>A0ABP6ZFX0_9ACTN</name>
<keyword evidence="4" id="KW-1185">Reference proteome</keyword>
<gene>
    <name evidence="3" type="ORF">GCM10022236_06470</name>
</gene>
<organism evidence="3 4">
    <name type="scientific">Microlunatus ginsengisoli</name>
    <dbReference type="NCBI Taxonomy" id="363863"/>
    <lineage>
        <taxon>Bacteria</taxon>
        <taxon>Bacillati</taxon>
        <taxon>Actinomycetota</taxon>
        <taxon>Actinomycetes</taxon>
        <taxon>Propionibacteriales</taxon>
        <taxon>Propionibacteriaceae</taxon>
        <taxon>Microlunatus</taxon>
    </lineage>
</organism>
<dbReference type="EMBL" id="BAABAB010000005">
    <property type="protein sequence ID" value="GAA3607362.1"/>
    <property type="molecule type" value="Genomic_DNA"/>
</dbReference>
<dbReference type="RefSeq" id="WP_344801644.1">
    <property type="nucleotide sequence ID" value="NZ_BAABAB010000005.1"/>
</dbReference>
<evidence type="ECO:0000256" key="1">
    <source>
        <dbReference type="ARBA" id="ARBA00006464"/>
    </source>
</evidence>
<dbReference type="Pfam" id="PF02397">
    <property type="entry name" value="Bac_transf"/>
    <property type="match status" value="1"/>
</dbReference>
<proteinExistence type="inferred from homology"/>
<sequence>MRADALKRTFDVATAAVALTLSLPIQIVVAATIAARLGRPVLFRQVRPGLAGQPFTLIKFRTMSAPDPERGIVTDAERLTPLGRFLRASSLDELPTLINVLRGEMSVVGPRPLLMEYLPLYTPEQSRRHDVRPGLTGLAQVSGRNSLSWADRLALDVDYVQHRSFALDLTIILRTFAQLARVGQVSQAGHVTMSPFTGSSSR</sequence>
<feature type="domain" description="Bacterial sugar transferase" evidence="2">
    <location>
        <begin position="7"/>
        <end position="179"/>
    </location>
</feature>
<dbReference type="PANTHER" id="PTHR30576">
    <property type="entry name" value="COLANIC BIOSYNTHESIS UDP-GLUCOSE LIPID CARRIER TRANSFERASE"/>
    <property type="match status" value="1"/>
</dbReference>
<dbReference type="GO" id="GO:0016740">
    <property type="term" value="F:transferase activity"/>
    <property type="evidence" value="ECO:0007669"/>
    <property type="project" value="UniProtKB-KW"/>
</dbReference>
<dbReference type="Proteomes" id="UP001501490">
    <property type="component" value="Unassembled WGS sequence"/>
</dbReference>
<keyword evidence="3" id="KW-0808">Transferase</keyword>
<evidence type="ECO:0000259" key="2">
    <source>
        <dbReference type="Pfam" id="PF02397"/>
    </source>
</evidence>
<evidence type="ECO:0000313" key="3">
    <source>
        <dbReference type="EMBL" id="GAA3607362.1"/>
    </source>
</evidence>